<dbReference type="GeneID" id="20353114"/>
<dbReference type="EMBL" id="GL385403">
    <property type="protein sequence ID" value="EJT69773.1"/>
    <property type="molecule type" value="Genomic_DNA"/>
</dbReference>
<gene>
    <name evidence="3" type="primary">20353114</name>
    <name evidence="2" type="ORF">GGTG_12656</name>
</gene>
<reference evidence="4" key="1">
    <citation type="submission" date="2010-07" db="EMBL/GenBank/DDBJ databases">
        <title>The genome sequence of Gaeumannomyces graminis var. tritici strain R3-111a-1.</title>
        <authorList>
            <consortium name="The Broad Institute Genome Sequencing Platform"/>
            <person name="Ma L.-J."/>
            <person name="Dead R."/>
            <person name="Young S."/>
            <person name="Zeng Q."/>
            <person name="Koehrsen M."/>
            <person name="Alvarado L."/>
            <person name="Berlin A."/>
            <person name="Chapman S.B."/>
            <person name="Chen Z."/>
            <person name="Freedman E."/>
            <person name="Gellesch M."/>
            <person name="Goldberg J."/>
            <person name="Griggs A."/>
            <person name="Gujja S."/>
            <person name="Heilman E.R."/>
            <person name="Heiman D."/>
            <person name="Hepburn T."/>
            <person name="Howarth C."/>
            <person name="Jen D."/>
            <person name="Larson L."/>
            <person name="Mehta T."/>
            <person name="Neiman D."/>
            <person name="Pearson M."/>
            <person name="Roberts A."/>
            <person name="Saif S."/>
            <person name="Shea T."/>
            <person name="Shenoy N."/>
            <person name="Sisk P."/>
            <person name="Stolte C."/>
            <person name="Sykes S."/>
            <person name="Walk T."/>
            <person name="White J."/>
            <person name="Yandava C."/>
            <person name="Haas B."/>
            <person name="Nusbaum C."/>
            <person name="Birren B."/>
        </authorList>
    </citation>
    <scope>NUCLEOTIDE SEQUENCE [LARGE SCALE GENOMIC DNA]</scope>
    <source>
        <strain evidence="4">R3-111a-1</strain>
    </source>
</reference>
<dbReference type="HOGENOM" id="CLU_2171251_0_0_1"/>
<organism evidence="2">
    <name type="scientific">Gaeumannomyces tritici (strain R3-111a-1)</name>
    <name type="common">Wheat and barley take-all root rot fungus</name>
    <name type="synonym">Gaeumannomyces graminis var. tritici</name>
    <dbReference type="NCBI Taxonomy" id="644352"/>
    <lineage>
        <taxon>Eukaryota</taxon>
        <taxon>Fungi</taxon>
        <taxon>Dikarya</taxon>
        <taxon>Ascomycota</taxon>
        <taxon>Pezizomycotina</taxon>
        <taxon>Sordariomycetes</taxon>
        <taxon>Sordariomycetidae</taxon>
        <taxon>Magnaporthales</taxon>
        <taxon>Magnaporthaceae</taxon>
        <taxon>Gaeumannomyces</taxon>
    </lineage>
</organism>
<protein>
    <submittedName>
        <fullName evidence="2 3">Uncharacterized protein</fullName>
    </submittedName>
</protein>
<evidence type="ECO:0000313" key="4">
    <source>
        <dbReference type="Proteomes" id="UP000006039"/>
    </source>
</evidence>
<sequence length="110" mass="11718">MAGRDWSGPHVSEASWPLVRSKTAQGAVQTDTIGQLRLRKTGGGWGLEPGWLVSQVTAGCQRDQKGRDAATLSRVLISAAIAVDWIDASNSEMRKSGKGTRAAVLDDVSR</sequence>
<accession>J3PGM7</accession>
<dbReference type="Proteomes" id="UP000006039">
    <property type="component" value="Unassembled WGS sequence"/>
</dbReference>
<feature type="region of interest" description="Disordered" evidence="1">
    <location>
        <begin position="1"/>
        <end position="25"/>
    </location>
</feature>
<proteinExistence type="predicted"/>
<reference evidence="2" key="3">
    <citation type="submission" date="2010-09" db="EMBL/GenBank/DDBJ databases">
        <title>Annotation of Gaeumannomyces graminis var. tritici R3-111a-1.</title>
        <authorList>
            <consortium name="The Broad Institute Genome Sequencing Platform"/>
            <person name="Ma L.-J."/>
            <person name="Dead R."/>
            <person name="Young S.K."/>
            <person name="Zeng Q."/>
            <person name="Gargeya S."/>
            <person name="Fitzgerald M."/>
            <person name="Haas B."/>
            <person name="Abouelleil A."/>
            <person name="Alvarado L."/>
            <person name="Arachchi H.M."/>
            <person name="Berlin A."/>
            <person name="Brown A."/>
            <person name="Chapman S.B."/>
            <person name="Chen Z."/>
            <person name="Dunbar C."/>
            <person name="Freedman E."/>
            <person name="Gearin G."/>
            <person name="Gellesch M."/>
            <person name="Goldberg J."/>
            <person name="Griggs A."/>
            <person name="Gujja S."/>
            <person name="Heiman D."/>
            <person name="Howarth C."/>
            <person name="Larson L."/>
            <person name="Lui A."/>
            <person name="MacDonald P.J.P."/>
            <person name="Mehta T."/>
            <person name="Montmayeur A."/>
            <person name="Murphy C."/>
            <person name="Neiman D."/>
            <person name="Pearson M."/>
            <person name="Priest M."/>
            <person name="Roberts A."/>
            <person name="Saif S."/>
            <person name="Shea T."/>
            <person name="Shenoy N."/>
            <person name="Sisk P."/>
            <person name="Stolte C."/>
            <person name="Sykes S."/>
            <person name="Yandava C."/>
            <person name="Wortman J."/>
            <person name="Nusbaum C."/>
            <person name="Birren B."/>
        </authorList>
    </citation>
    <scope>NUCLEOTIDE SEQUENCE</scope>
    <source>
        <strain evidence="2">R3-111a-1</strain>
    </source>
</reference>
<keyword evidence="4" id="KW-1185">Reference proteome</keyword>
<evidence type="ECO:0000313" key="2">
    <source>
        <dbReference type="EMBL" id="EJT69773.1"/>
    </source>
</evidence>
<reference evidence="3" key="4">
    <citation type="journal article" date="2015" name="G3 (Bethesda)">
        <title>Genome sequences of three phytopathogenic species of the Magnaporthaceae family of fungi.</title>
        <authorList>
            <person name="Okagaki L.H."/>
            <person name="Nunes C.C."/>
            <person name="Sailsbery J."/>
            <person name="Clay B."/>
            <person name="Brown D."/>
            <person name="John T."/>
            <person name="Oh Y."/>
            <person name="Young N."/>
            <person name="Fitzgerald M."/>
            <person name="Haas B.J."/>
            <person name="Zeng Q."/>
            <person name="Young S."/>
            <person name="Adiconis X."/>
            <person name="Fan L."/>
            <person name="Levin J.Z."/>
            <person name="Mitchell T.K."/>
            <person name="Okubara P.A."/>
            <person name="Farman M.L."/>
            <person name="Kohn L.M."/>
            <person name="Birren B."/>
            <person name="Ma L.-J."/>
            <person name="Dean R.A."/>
        </authorList>
    </citation>
    <scope>NUCLEOTIDE SEQUENCE</scope>
    <source>
        <strain evidence="3">R3-111a-1</strain>
    </source>
</reference>
<reference evidence="3" key="5">
    <citation type="submission" date="2018-04" db="UniProtKB">
        <authorList>
            <consortium name="EnsemblFungi"/>
        </authorList>
    </citation>
    <scope>IDENTIFICATION</scope>
    <source>
        <strain evidence="3">R3-111a-1</strain>
    </source>
</reference>
<dbReference type="EnsemblFungi" id="EJT69773">
    <property type="protein sequence ID" value="EJT69773"/>
    <property type="gene ID" value="GGTG_12656"/>
</dbReference>
<dbReference type="AlphaFoldDB" id="J3PGM7"/>
<evidence type="ECO:0000256" key="1">
    <source>
        <dbReference type="SAM" id="MobiDB-lite"/>
    </source>
</evidence>
<reference evidence="2" key="2">
    <citation type="submission" date="2010-07" db="EMBL/GenBank/DDBJ databases">
        <authorList>
            <consortium name="The Broad Institute Genome Sequencing Platform"/>
            <consortium name="Broad Institute Genome Sequencing Center for Infectious Disease"/>
            <person name="Ma L.-J."/>
            <person name="Dead R."/>
            <person name="Young S."/>
            <person name="Zeng Q."/>
            <person name="Koehrsen M."/>
            <person name="Alvarado L."/>
            <person name="Berlin A."/>
            <person name="Chapman S.B."/>
            <person name="Chen Z."/>
            <person name="Freedman E."/>
            <person name="Gellesch M."/>
            <person name="Goldberg J."/>
            <person name="Griggs A."/>
            <person name="Gujja S."/>
            <person name="Heilman E.R."/>
            <person name="Heiman D."/>
            <person name="Hepburn T."/>
            <person name="Howarth C."/>
            <person name="Jen D."/>
            <person name="Larson L."/>
            <person name="Mehta T."/>
            <person name="Neiman D."/>
            <person name="Pearson M."/>
            <person name="Roberts A."/>
            <person name="Saif S."/>
            <person name="Shea T."/>
            <person name="Shenoy N."/>
            <person name="Sisk P."/>
            <person name="Stolte C."/>
            <person name="Sykes S."/>
            <person name="Walk T."/>
            <person name="White J."/>
            <person name="Yandava C."/>
            <person name="Haas B."/>
            <person name="Nusbaum C."/>
            <person name="Birren B."/>
        </authorList>
    </citation>
    <scope>NUCLEOTIDE SEQUENCE</scope>
    <source>
        <strain evidence="2">R3-111a-1</strain>
    </source>
</reference>
<dbReference type="VEuPathDB" id="FungiDB:GGTG_12656"/>
<name>J3PGM7_GAET3</name>
<evidence type="ECO:0000313" key="3">
    <source>
        <dbReference type="EnsemblFungi" id="EJT69773"/>
    </source>
</evidence>
<dbReference type="RefSeq" id="XP_009228821.1">
    <property type="nucleotide sequence ID" value="XM_009230557.1"/>
</dbReference>